<dbReference type="SUPFAM" id="SSF51395">
    <property type="entry name" value="FMN-linked oxidoreductases"/>
    <property type="match status" value="1"/>
</dbReference>
<accession>A0A8T0GT50</accession>
<dbReference type="Proteomes" id="UP000822688">
    <property type="component" value="Chromosome 9"/>
</dbReference>
<feature type="domain" description="DUS-like FMN-binding" evidence="9">
    <location>
        <begin position="87"/>
        <end position="401"/>
    </location>
</feature>
<dbReference type="Gene3D" id="1.20.120.1460">
    <property type="match status" value="1"/>
</dbReference>
<dbReference type="InterPro" id="IPR013785">
    <property type="entry name" value="Aldolase_TIM"/>
</dbReference>
<evidence type="ECO:0000256" key="2">
    <source>
        <dbReference type="ARBA" id="ARBA00022555"/>
    </source>
</evidence>
<dbReference type="GO" id="GO:0017150">
    <property type="term" value="F:tRNA dihydrouridine synthase activity"/>
    <property type="evidence" value="ECO:0007669"/>
    <property type="project" value="InterPro"/>
</dbReference>
<evidence type="ECO:0000313" key="11">
    <source>
        <dbReference type="Proteomes" id="UP000822688"/>
    </source>
</evidence>
<name>A0A8T0GT50_CERPU</name>
<proteinExistence type="predicted"/>
<keyword evidence="8" id="KW-0560">Oxidoreductase</keyword>
<reference evidence="10" key="1">
    <citation type="submission" date="2020-06" db="EMBL/GenBank/DDBJ databases">
        <title>WGS assembly of Ceratodon purpureus strain R40.</title>
        <authorList>
            <person name="Carey S.B."/>
            <person name="Jenkins J."/>
            <person name="Shu S."/>
            <person name="Lovell J.T."/>
            <person name="Sreedasyam A."/>
            <person name="Maumus F."/>
            <person name="Tiley G.P."/>
            <person name="Fernandez-Pozo N."/>
            <person name="Barry K."/>
            <person name="Chen C."/>
            <person name="Wang M."/>
            <person name="Lipzen A."/>
            <person name="Daum C."/>
            <person name="Saski C.A."/>
            <person name="Payton A.C."/>
            <person name="Mcbreen J.C."/>
            <person name="Conrad R.E."/>
            <person name="Kollar L.M."/>
            <person name="Olsson S."/>
            <person name="Huttunen S."/>
            <person name="Landis J.B."/>
            <person name="Wickett N.J."/>
            <person name="Johnson M.G."/>
            <person name="Rensing S.A."/>
            <person name="Grimwood J."/>
            <person name="Schmutz J."/>
            <person name="Mcdaniel S.F."/>
        </authorList>
    </citation>
    <scope>NUCLEOTIDE SEQUENCE</scope>
    <source>
        <strain evidence="10">R40</strain>
    </source>
</reference>
<dbReference type="InterPro" id="IPR004653">
    <property type="entry name" value="DusA"/>
</dbReference>
<evidence type="ECO:0000259" key="9">
    <source>
        <dbReference type="Pfam" id="PF01207"/>
    </source>
</evidence>
<keyword evidence="11" id="KW-1185">Reference proteome</keyword>
<keyword evidence="2" id="KW-0820">tRNA-binding</keyword>
<dbReference type="PANTHER" id="PTHR42907">
    <property type="entry name" value="FMN-LINKED OXIDOREDUCTASES SUPERFAMILY PROTEIN"/>
    <property type="match status" value="1"/>
</dbReference>
<dbReference type="NCBIfam" id="NF008774">
    <property type="entry name" value="PRK11815.1"/>
    <property type="match status" value="1"/>
</dbReference>
<evidence type="ECO:0000313" key="10">
    <source>
        <dbReference type="EMBL" id="KAG0562180.1"/>
    </source>
</evidence>
<evidence type="ECO:0000256" key="3">
    <source>
        <dbReference type="ARBA" id="ARBA00022630"/>
    </source>
</evidence>
<evidence type="ECO:0000256" key="8">
    <source>
        <dbReference type="ARBA" id="ARBA00023002"/>
    </source>
</evidence>
<dbReference type="PROSITE" id="PS01136">
    <property type="entry name" value="UPF0034"/>
    <property type="match status" value="1"/>
</dbReference>
<keyword evidence="6" id="KW-0521">NADP</keyword>
<evidence type="ECO:0000256" key="6">
    <source>
        <dbReference type="ARBA" id="ARBA00022857"/>
    </source>
</evidence>
<keyword evidence="3" id="KW-0285">Flavoprotein</keyword>
<dbReference type="InterPro" id="IPR035587">
    <property type="entry name" value="DUS-like_FMN-bd"/>
</dbReference>
<evidence type="ECO:0000256" key="7">
    <source>
        <dbReference type="ARBA" id="ARBA00022884"/>
    </source>
</evidence>
<dbReference type="PANTHER" id="PTHR42907:SF1">
    <property type="entry name" value="FMN-LINKED OXIDOREDUCTASES SUPERFAMILY PROTEIN"/>
    <property type="match status" value="1"/>
</dbReference>
<gene>
    <name evidence="10" type="ORF">KC19_9G124400</name>
</gene>
<protein>
    <recommendedName>
        <fullName evidence="9">DUS-like FMN-binding domain-containing protein</fullName>
    </recommendedName>
</protein>
<evidence type="ECO:0000256" key="1">
    <source>
        <dbReference type="ARBA" id="ARBA00001917"/>
    </source>
</evidence>
<dbReference type="InterPro" id="IPR018517">
    <property type="entry name" value="tRNA_hU_synthase_CS"/>
</dbReference>
<evidence type="ECO:0000256" key="5">
    <source>
        <dbReference type="ARBA" id="ARBA00022694"/>
    </source>
</evidence>
<dbReference type="GO" id="GO:0000049">
    <property type="term" value="F:tRNA binding"/>
    <property type="evidence" value="ECO:0007669"/>
    <property type="project" value="UniProtKB-KW"/>
</dbReference>
<organism evidence="10 11">
    <name type="scientific">Ceratodon purpureus</name>
    <name type="common">Fire moss</name>
    <name type="synonym">Dicranum purpureum</name>
    <dbReference type="NCBI Taxonomy" id="3225"/>
    <lineage>
        <taxon>Eukaryota</taxon>
        <taxon>Viridiplantae</taxon>
        <taxon>Streptophyta</taxon>
        <taxon>Embryophyta</taxon>
        <taxon>Bryophyta</taxon>
        <taxon>Bryophytina</taxon>
        <taxon>Bryopsida</taxon>
        <taxon>Dicranidae</taxon>
        <taxon>Pseudoditrichales</taxon>
        <taxon>Ditrichaceae</taxon>
        <taxon>Ceratodon</taxon>
    </lineage>
</organism>
<dbReference type="AlphaFoldDB" id="A0A8T0GT50"/>
<evidence type="ECO:0000256" key="4">
    <source>
        <dbReference type="ARBA" id="ARBA00022643"/>
    </source>
</evidence>
<comment type="caution">
    <text evidence="10">The sequence shown here is derived from an EMBL/GenBank/DDBJ whole genome shotgun (WGS) entry which is preliminary data.</text>
</comment>
<keyword evidence="4" id="KW-0288">FMN</keyword>
<sequence>MNSQALLLRRLSSAMAVPSGASLVWSSSSVRIAEAGGRIGVGVAWSRPVSGVRGVHASVGREFEENGGVPSVSGGKGSEYLPPRFSVAPMMDWTDNHYRTLARLISKHAWLYTEMVVADTINHQQDNLDKFLKFPEAQHPIVLQLGGSNPEKLLKASQLASSYEYDEINLNCGCPSDKVAGHGNFGASLMLEPELVGECMAAIAEGSPGTPVTVKCRIGVDNFDSYDLLHKFVSTVSSTSPTQHFIIHARKAILKGLSPAANRSIPPLKYEFVYALIRDFPNLKFTLNGGVVSTHQVNEALHRGAFGVMLGRAAYNYPWGTLGNVDSVVYGDTTPRLTRRQILEKYVEYADAELHKYGHKKPGVRHLVKPLLGLFHAESGAGVWRRAVDDSLRSAETVHALLKETLTVVPDFVLDSPPPIETSPDSLLANLGPLPLAPLYSSFEAFQGVELNSSQFLDSKVQESMNLCSSS</sequence>
<dbReference type="GO" id="GO:0050660">
    <property type="term" value="F:flavin adenine dinucleotide binding"/>
    <property type="evidence" value="ECO:0007669"/>
    <property type="project" value="InterPro"/>
</dbReference>
<keyword evidence="5" id="KW-0819">tRNA processing</keyword>
<dbReference type="Pfam" id="PF01207">
    <property type="entry name" value="Dus"/>
    <property type="match status" value="1"/>
</dbReference>
<dbReference type="EMBL" id="CM026430">
    <property type="protein sequence ID" value="KAG0562180.1"/>
    <property type="molecule type" value="Genomic_DNA"/>
</dbReference>
<keyword evidence="7" id="KW-0694">RNA-binding</keyword>
<dbReference type="Gene3D" id="3.20.20.70">
    <property type="entry name" value="Aldolase class I"/>
    <property type="match status" value="1"/>
</dbReference>
<comment type="cofactor">
    <cofactor evidence="1">
        <name>FMN</name>
        <dbReference type="ChEBI" id="CHEBI:58210"/>
    </cofactor>
</comment>
<dbReference type="CDD" id="cd02801">
    <property type="entry name" value="DUS_like_FMN"/>
    <property type="match status" value="1"/>
</dbReference>